<evidence type="ECO:0000313" key="8">
    <source>
        <dbReference type="Proteomes" id="UP000177979"/>
    </source>
</evidence>
<dbReference type="PANTHER" id="PTHR10746:SF6">
    <property type="entry name" value="LARGE RIBOSOMAL SUBUNIT PROTEIN UL4M"/>
    <property type="match status" value="1"/>
</dbReference>
<gene>
    <name evidence="7" type="ORF">A2703_01700</name>
</gene>
<dbReference type="InterPro" id="IPR023574">
    <property type="entry name" value="Ribosomal_uL4_dom_sf"/>
</dbReference>
<protein>
    <recommendedName>
        <fullName evidence="4">Large ribosomal subunit protein uL4</fullName>
    </recommendedName>
    <alternativeName>
        <fullName evidence="5">50S ribosomal protein L4</fullName>
    </alternativeName>
</protein>
<feature type="compositionally biased region" description="Low complexity" evidence="6">
    <location>
        <begin position="1"/>
        <end position="10"/>
    </location>
</feature>
<proteinExistence type="inferred from homology"/>
<keyword evidence="2 7" id="KW-0689">Ribosomal protein</keyword>
<accession>A0A1F5EWA3</accession>
<dbReference type="EMBL" id="MFAG01000026">
    <property type="protein sequence ID" value="OGD71667.1"/>
    <property type="molecule type" value="Genomic_DNA"/>
</dbReference>
<dbReference type="AlphaFoldDB" id="A0A1F5EWA3"/>
<dbReference type="STRING" id="1817722.A2703_01700"/>
<dbReference type="Pfam" id="PF00573">
    <property type="entry name" value="Ribosomal_L4"/>
    <property type="match status" value="1"/>
</dbReference>
<reference evidence="7 8" key="1">
    <citation type="journal article" date="2016" name="Nat. Commun.">
        <title>Thousands of microbial genomes shed light on interconnected biogeochemical processes in an aquifer system.</title>
        <authorList>
            <person name="Anantharaman K."/>
            <person name="Brown C.T."/>
            <person name="Hug L.A."/>
            <person name="Sharon I."/>
            <person name="Castelle C.J."/>
            <person name="Probst A.J."/>
            <person name="Thomas B.C."/>
            <person name="Singh A."/>
            <person name="Wilkins M.J."/>
            <person name="Karaoz U."/>
            <person name="Brodie E.L."/>
            <person name="Williams K.H."/>
            <person name="Hubbard S.S."/>
            <person name="Banfield J.F."/>
        </authorList>
    </citation>
    <scope>NUCLEOTIDE SEQUENCE [LARGE SCALE GENOMIC DNA]</scope>
</reference>
<comment type="similarity">
    <text evidence="1">Belongs to the universal ribosomal protein uL4 family.</text>
</comment>
<dbReference type="Proteomes" id="UP000177979">
    <property type="component" value="Unassembled WGS sequence"/>
</dbReference>
<dbReference type="GO" id="GO:0003735">
    <property type="term" value="F:structural constituent of ribosome"/>
    <property type="evidence" value="ECO:0007669"/>
    <property type="project" value="InterPro"/>
</dbReference>
<evidence type="ECO:0000256" key="1">
    <source>
        <dbReference type="ARBA" id="ARBA00010528"/>
    </source>
</evidence>
<dbReference type="InterPro" id="IPR002136">
    <property type="entry name" value="Ribosomal_uL4"/>
</dbReference>
<evidence type="ECO:0000256" key="3">
    <source>
        <dbReference type="ARBA" id="ARBA00023274"/>
    </source>
</evidence>
<dbReference type="GO" id="GO:1990904">
    <property type="term" value="C:ribonucleoprotein complex"/>
    <property type="evidence" value="ECO:0007669"/>
    <property type="project" value="UniProtKB-KW"/>
</dbReference>
<dbReference type="InterPro" id="IPR013005">
    <property type="entry name" value="Ribosomal_uL4-like"/>
</dbReference>
<sequence length="228" mass="24915">MATKTTKTTTNKLPAKRANKTNEPNLTNILDPRVFNYQVSDALLAQVIHVYRDNTHQNTSKVKTRGELTKTTKKMYKQKGTGNARHGSKMSPTFVGGGVAFGPTGVKPGNLKINRKMRAAALAGILSLYAKDKAIELVTFPEVMKPEVKLVKTLLPKPDTLLVYAKETPALISSVRNLDNVSLIEAAKLNAYLIAGSRFVTLTPSAHEALVARVLPLLKAHKFDKLAK</sequence>
<evidence type="ECO:0000256" key="4">
    <source>
        <dbReference type="ARBA" id="ARBA00035244"/>
    </source>
</evidence>
<organism evidence="7 8">
    <name type="scientific">Candidatus Collierbacteria bacterium RIFCSPHIGHO2_01_FULL_50_25</name>
    <dbReference type="NCBI Taxonomy" id="1817722"/>
    <lineage>
        <taxon>Bacteria</taxon>
        <taxon>Candidatus Collieribacteriota</taxon>
    </lineage>
</organism>
<evidence type="ECO:0000256" key="6">
    <source>
        <dbReference type="SAM" id="MobiDB-lite"/>
    </source>
</evidence>
<evidence type="ECO:0000256" key="2">
    <source>
        <dbReference type="ARBA" id="ARBA00022980"/>
    </source>
</evidence>
<feature type="region of interest" description="Disordered" evidence="6">
    <location>
        <begin position="1"/>
        <end position="25"/>
    </location>
</feature>
<comment type="caution">
    <text evidence="7">The sequence shown here is derived from an EMBL/GenBank/DDBJ whole genome shotgun (WGS) entry which is preliminary data.</text>
</comment>
<dbReference type="SUPFAM" id="SSF52166">
    <property type="entry name" value="Ribosomal protein L4"/>
    <property type="match status" value="1"/>
</dbReference>
<dbReference type="PANTHER" id="PTHR10746">
    <property type="entry name" value="50S RIBOSOMAL PROTEIN L4"/>
    <property type="match status" value="1"/>
</dbReference>
<dbReference type="Gene3D" id="3.40.1370.10">
    <property type="match status" value="1"/>
</dbReference>
<dbReference type="GO" id="GO:0005840">
    <property type="term" value="C:ribosome"/>
    <property type="evidence" value="ECO:0007669"/>
    <property type="project" value="UniProtKB-KW"/>
</dbReference>
<dbReference type="GO" id="GO:0006412">
    <property type="term" value="P:translation"/>
    <property type="evidence" value="ECO:0007669"/>
    <property type="project" value="InterPro"/>
</dbReference>
<dbReference type="NCBIfam" id="TIGR03953">
    <property type="entry name" value="rplD_bact"/>
    <property type="match status" value="1"/>
</dbReference>
<evidence type="ECO:0000256" key="5">
    <source>
        <dbReference type="ARBA" id="ARBA00035462"/>
    </source>
</evidence>
<evidence type="ECO:0000313" key="7">
    <source>
        <dbReference type="EMBL" id="OGD71667.1"/>
    </source>
</evidence>
<keyword evidence="3" id="KW-0687">Ribonucleoprotein</keyword>
<name>A0A1F5EWA3_9BACT</name>